<keyword evidence="2 10" id="KW-0547">Nucleotide-binding</keyword>
<evidence type="ECO:0000259" key="11">
    <source>
        <dbReference type="PROSITE" id="PS51192"/>
    </source>
</evidence>
<dbReference type="Pfam" id="PF13245">
    <property type="entry name" value="AAA_19"/>
    <property type="match status" value="1"/>
</dbReference>
<dbReference type="Gene3D" id="3.30.420.10">
    <property type="entry name" value="Ribonuclease H-like superfamily/Ribonuclease H"/>
    <property type="match status" value="1"/>
</dbReference>
<feature type="domain" description="UvrD-like helicase ATP-binding" evidence="13">
    <location>
        <begin position="1062"/>
        <end position="1276"/>
    </location>
</feature>
<dbReference type="GO" id="GO:0009378">
    <property type="term" value="F:four-way junction helicase activity"/>
    <property type="evidence" value="ECO:0007669"/>
    <property type="project" value="TreeGrafter"/>
</dbReference>
<dbReference type="GO" id="GO:0005737">
    <property type="term" value="C:cytoplasm"/>
    <property type="evidence" value="ECO:0007669"/>
    <property type="project" value="TreeGrafter"/>
</dbReference>
<keyword evidence="4 10" id="KW-0347">Helicase</keyword>
<dbReference type="InterPro" id="IPR004589">
    <property type="entry name" value="DNA_helicase_ATP-dep_RecQ"/>
</dbReference>
<dbReference type="EC" id="5.6.2.4" evidence="9"/>
<dbReference type="Pfam" id="PF00270">
    <property type="entry name" value="DEAD"/>
    <property type="match status" value="1"/>
</dbReference>
<dbReference type="CDD" id="cd17932">
    <property type="entry name" value="DEXQc_UvrD"/>
    <property type="match status" value="1"/>
</dbReference>
<dbReference type="PROSITE" id="PS51192">
    <property type="entry name" value="HELICASE_ATP_BIND_1"/>
    <property type="match status" value="1"/>
</dbReference>
<comment type="caution">
    <text evidence="14">The sequence shown here is derived from an EMBL/GenBank/DDBJ whole genome shotgun (WGS) entry which is preliminary data.</text>
</comment>
<evidence type="ECO:0000256" key="3">
    <source>
        <dbReference type="ARBA" id="ARBA00022801"/>
    </source>
</evidence>
<evidence type="ECO:0000256" key="8">
    <source>
        <dbReference type="ARBA" id="ARBA00034617"/>
    </source>
</evidence>
<evidence type="ECO:0000259" key="13">
    <source>
        <dbReference type="PROSITE" id="PS51198"/>
    </source>
</evidence>
<dbReference type="GO" id="GO:0005694">
    <property type="term" value="C:chromosome"/>
    <property type="evidence" value="ECO:0007669"/>
    <property type="project" value="TreeGrafter"/>
</dbReference>
<organism evidence="14 15">
    <name type="scientific">Gemmobacter aquaticus</name>
    <dbReference type="NCBI Taxonomy" id="490185"/>
    <lineage>
        <taxon>Bacteria</taxon>
        <taxon>Pseudomonadati</taxon>
        <taxon>Pseudomonadota</taxon>
        <taxon>Alphaproteobacteria</taxon>
        <taxon>Rhodobacterales</taxon>
        <taxon>Paracoccaceae</taxon>
        <taxon>Gemmobacter</taxon>
    </lineage>
</organism>
<reference evidence="14 15" key="1">
    <citation type="journal article" date="2014" name="Int. J. Syst. Evol. Microbiol.">
        <title>Complete genome sequence of Corynebacterium casei LMG S-19264T (=DSM 44701T), isolated from a smear-ripened cheese.</title>
        <authorList>
            <consortium name="US DOE Joint Genome Institute (JGI-PGF)"/>
            <person name="Walter F."/>
            <person name="Albersmeier A."/>
            <person name="Kalinowski J."/>
            <person name="Ruckert C."/>
        </authorList>
    </citation>
    <scope>NUCLEOTIDE SEQUENCE [LARGE SCALE GENOMIC DNA]</scope>
    <source>
        <strain evidence="14 15">CGMCC 1.7029</strain>
    </source>
</reference>
<comment type="similarity">
    <text evidence="1">Belongs to the helicase family. RecQ subfamily.</text>
</comment>
<feature type="domain" description="Helicase C-terminal" evidence="12">
    <location>
        <begin position="481"/>
        <end position="635"/>
    </location>
</feature>
<evidence type="ECO:0000313" key="15">
    <source>
        <dbReference type="Proteomes" id="UP000598196"/>
    </source>
</evidence>
<feature type="binding site" evidence="10">
    <location>
        <begin position="1083"/>
        <end position="1090"/>
    </location>
    <ligand>
        <name>ATP</name>
        <dbReference type="ChEBI" id="CHEBI:30616"/>
    </ligand>
</feature>
<protein>
    <recommendedName>
        <fullName evidence="9">DNA 3'-5' helicase</fullName>
        <ecNumber evidence="9">5.6.2.4</ecNumber>
    </recommendedName>
</protein>
<dbReference type="PANTHER" id="PTHR13710">
    <property type="entry name" value="DNA HELICASE RECQ FAMILY MEMBER"/>
    <property type="match status" value="1"/>
</dbReference>
<keyword evidence="5 10" id="KW-0067">ATP-binding</keyword>
<dbReference type="GO" id="GO:0016787">
    <property type="term" value="F:hydrolase activity"/>
    <property type="evidence" value="ECO:0007669"/>
    <property type="project" value="UniProtKB-UniRule"/>
</dbReference>
<evidence type="ECO:0000256" key="7">
    <source>
        <dbReference type="ARBA" id="ARBA00023235"/>
    </source>
</evidence>
<evidence type="ECO:0000313" key="14">
    <source>
        <dbReference type="EMBL" id="GGO34481.1"/>
    </source>
</evidence>
<dbReference type="InterPro" id="IPR036397">
    <property type="entry name" value="RNaseH_sf"/>
</dbReference>
<dbReference type="PROSITE" id="PS51194">
    <property type="entry name" value="HELICASE_CTER"/>
    <property type="match status" value="1"/>
</dbReference>
<evidence type="ECO:0000256" key="1">
    <source>
        <dbReference type="ARBA" id="ARBA00005446"/>
    </source>
</evidence>
<dbReference type="GO" id="GO:0006310">
    <property type="term" value="P:DNA recombination"/>
    <property type="evidence" value="ECO:0007669"/>
    <property type="project" value="InterPro"/>
</dbReference>
<evidence type="ECO:0000256" key="4">
    <source>
        <dbReference type="ARBA" id="ARBA00022806"/>
    </source>
</evidence>
<dbReference type="Pfam" id="PF13538">
    <property type="entry name" value="UvrD_C_2"/>
    <property type="match status" value="1"/>
</dbReference>
<feature type="domain" description="Helicase ATP-binding" evidence="11">
    <location>
        <begin position="278"/>
        <end position="455"/>
    </location>
</feature>
<dbReference type="InterPro" id="IPR027785">
    <property type="entry name" value="UvrD-like_helicase_C"/>
</dbReference>
<dbReference type="InterPro" id="IPR011545">
    <property type="entry name" value="DEAD/DEAH_box_helicase_dom"/>
</dbReference>
<dbReference type="Pfam" id="PF00271">
    <property type="entry name" value="Helicase_C"/>
    <property type="match status" value="1"/>
</dbReference>
<evidence type="ECO:0000259" key="12">
    <source>
        <dbReference type="PROSITE" id="PS51194"/>
    </source>
</evidence>
<keyword evidence="7" id="KW-0413">Isomerase</keyword>
<dbReference type="GO" id="GO:0006281">
    <property type="term" value="P:DNA repair"/>
    <property type="evidence" value="ECO:0007669"/>
    <property type="project" value="TreeGrafter"/>
</dbReference>
<evidence type="ECO:0000256" key="2">
    <source>
        <dbReference type="ARBA" id="ARBA00022741"/>
    </source>
</evidence>
<dbReference type="GO" id="GO:0043138">
    <property type="term" value="F:3'-5' DNA helicase activity"/>
    <property type="evidence" value="ECO:0007669"/>
    <property type="project" value="UniProtKB-EC"/>
</dbReference>
<dbReference type="RefSeq" id="WP_170246256.1">
    <property type="nucleotide sequence ID" value="NZ_BMLP01000005.1"/>
</dbReference>
<keyword evidence="3 10" id="KW-0378">Hydrolase</keyword>
<evidence type="ECO:0000256" key="10">
    <source>
        <dbReference type="PROSITE-ProRule" id="PRU00560"/>
    </source>
</evidence>
<dbReference type="EMBL" id="BMLP01000005">
    <property type="protein sequence ID" value="GGO34481.1"/>
    <property type="molecule type" value="Genomic_DNA"/>
</dbReference>
<dbReference type="InterPro" id="IPR014001">
    <property type="entry name" value="Helicase_ATP-bd"/>
</dbReference>
<dbReference type="GO" id="GO:0003677">
    <property type="term" value="F:DNA binding"/>
    <property type="evidence" value="ECO:0007669"/>
    <property type="project" value="UniProtKB-KW"/>
</dbReference>
<keyword evidence="15" id="KW-1185">Reference proteome</keyword>
<name>A0A918DD15_9RHOB</name>
<comment type="catalytic activity">
    <reaction evidence="8">
        <text>Couples ATP hydrolysis with the unwinding of duplex DNA by translocating in the 3'-5' direction.</text>
        <dbReference type="EC" id="5.6.2.4"/>
    </reaction>
</comment>
<dbReference type="SMART" id="SM00490">
    <property type="entry name" value="HELICc"/>
    <property type="match status" value="1"/>
</dbReference>
<dbReference type="Proteomes" id="UP000598196">
    <property type="component" value="Unassembled WGS sequence"/>
</dbReference>
<dbReference type="Gene3D" id="3.40.50.300">
    <property type="entry name" value="P-loop containing nucleotide triphosphate hydrolases"/>
    <property type="match status" value="5"/>
</dbReference>
<evidence type="ECO:0000256" key="9">
    <source>
        <dbReference type="ARBA" id="ARBA00034808"/>
    </source>
</evidence>
<dbReference type="CDD" id="cd18018">
    <property type="entry name" value="DEXHc_RecQ4-like"/>
    <property type="match status" value="1"/>
</dbReference>
<dbReference type="PROSITE" id="PS51198">
    <property type="entry name" value="UVRD_HELICASE_ATP_BIND"/>
    <property type="match status" value="1"/>
</dbReference>
<accession>A0A918DD15</accession>
<dbReference type="PANTHER" id="PTHR13710:SF105">
    <property type="entry name" value="ATP-DEPENDENT DNA HELICASE Q1"/>
    <property type="match status" value="1"/>
</dbReference>
<dbReference type="InterPro" id="IPR027417">
    <property type="entry name" value="P-loop_NTPase"/>
</dbReference>
<proteinExistence type="inferred from homology"/>
<dbReference type="SUPFAM" id="SSF52540">
    <property type="entry name" value="P-loop containing nucleoside triphosphate hydrolases"/>
    <property type="match status" value="2"/>
</dbReference>
<dbReference type="NCBIfam" id="TIGR00614">
    <property type="entry name" value="recQ_fam"/>
    <property type="match status" value="1"/>
</dbReference>
<keyword evidence="6" id="KW-0238">DNA-binding</keyword>
<sequence length="1682" mass="186754">MAAVRFGDGPAVVAPKGNVKRGLDQLEKALEKAAYVIGHNILRHDIEHLLAARPRLIAKMAAPIDTLWLNPLAFPRNPYHHLVKHYHDGRLQAGHVNDPELDARLVFEVLENQIKALAELSSKSPETLLAYHYLATRLDRADGFDAVFSHIRKAPQPDRASALAATRTLLVGKACGAQVEAALNTLSDPRSGWPMAYALAWISVAGGESVMPPWVRAAFPKSALLVRMLRDTNCGDSTCAWCAEMNNPVGALKKWFGFNGFRPQPVDSDGRPLQEVIVAETMGHADVLGILPTGTGKSVCYQVPALSLYDKTGALTVVISPLVALMADQVQGMERAGISSAVTINGMLSMPERQDALDRVRLGQAAILLISPEQLRSVSVRSVLAQREVGLWVLDEAHCVSKWGHDFRPDYRYIGRFIREFSGDEKPAPVLCLTATAKPEVVRDITEHFRERLGIALSLFDGGATRTNLTFSVLATTKESKLGDILTVISERLPIGDQSGAVVYCATRKETERVADFLKKQGLAAEHFHAGLTADDKRAVQERFRVGDLRVIAATNAFGMGIDKPDIRLVVHADIPGSLENYLQEAGRAGRDRAPAACVLLYHSDDVERQFTLTARSRLERHEIGAILKALRRIDEHTRNSGKVVATAGEIVREEKDSEFVRDSATDDTRVKTAVSWLEEASLVSREENRVQVFPSSLLVRTLAEAEARLKRADITEARRAQLLNIVRHVMNTPPDQGISTDELTGISGLTHRELSKAMADLEALGIARNDIAITVSVHVGVENQSRQRMTRAMRLEKALIARMRELAPEADVGEGAPFDLTAATQLLRGEGHEDVSPHLLERLLRSIERDGRDSDGGRGNIRLRKLSAKTLEVVLQRTWRVVDQTATVRWMAAEKLLDFLIAKVPTGTRGKDIQVETTIGDILAALSGDALIMASGVKDMTKLMERALLWLHEQQVMTLGKGLTVFRSAMTIYLKPGHAGFTKKDFLPLEEHYREQTLQTHVMSAYAEKGLEKIDAAVRLSEDYFALDQDSFLRRWMPGRNVEIRRQTTGKAWKQIVEDLSNPVQQDIVADDREETNVLVLAGPGSGKTRVLVHRIAYLLRVRREDPSGILVLTYNRHAAAEIRARLRHLVGEDAARVTVSTCHALAMRLVGASFTGGAAEGFDFDGILREAVRQINGEGLSRSEAEAQREALIQGYRWILVDEYQDIGPEEYALIAAVAGRSHDDPDQRLSLFAVGDDDQNIYAFTGASISFIRRFEEDYRAKPKFLTENYRSTRHIVDAANQVIEPARGRMKAGHAITVDKMRSLDPGGGVMARYDPVGRGRVQFLDTAADDTAQAVAAVDELVRISRLDPDFSWARCAIISRDWRRLGAVRAYAEKLGLPVEMANEKLPSIWRTREMQRLVADLRKRPTAMLTIQDILGVLNEQRSNRWVDLIAEGIADLARELGKKTIPVPDAIEWFAEWAQDIRIAQRGLLLLTAHRSKGLEFDHVVILNGGWKVLSQGEDGEAPRRLFYVAMTRARRSLAVVTNGAHAFVQADSDCEMLRKVEMPHRLDLPDPDQYQVPDMVVVDLSFAGRLPETSPTHVAIAAAQVDDPVTLELRQGKWMILDASRRVLARMAGNWAPPEGTILTSGRVGAIIRWRKSDNEELYQSYIKRDEWETILPELVFRKGLPKCTGNKR</sequence>
<dbReference type="SMART" id="SM00487">
    <property type="entry name" value="DEXDc"/>
    <property type="match status" value="1"/>
</dbReference>
<evidence type="ECO:0000256" key="6">
    <source>
        <dbReference type="ARBA" id="ARBA00023125"/>
    </source>
</evidence>
<dbReference type="GO" id="GO:0005524">
    <property type="term" value="F:ATP binding"/>
    <property type="evidence" value="ECO:0007669"/>
    <property type="project" value="UniProtKB-UniRule"/>
</dbReference>
<dbReference type="InterPro" id="IPR014016">
    <property type="entry name" value="UvrD-like_ATP-bd"/>
</dbReference>
<dbReference type="InterPro" id="IPR001650">
    <property type="entry name" value="Helicase_C-like"/>
</dbReference>
<gene>
    <name evidence="14" type="ORF">GCM10010991_25340</name>
</gene>
<evidence type="ECO:0000256" key="5">
    <source>
        <dbReference type="ARBA" id="ARBA00022840"/>
    </source>
</evidence>